<evidence type="ECO:0000313" key="3">
    <source>
        <dbReference type="Proteomes" id="UP000249746"/>
    </source>
</evidence>
<reference evidence="2 3" key="1">
    <citation type="submission" date="2017-03" db="EMBL/GenBank/DDBJ databases">
        <title>Genomic and clinical evidence uncovers the enterohepatic species Helicobacter valdiviensis as a potential human intestinal pathogen.</title>
        <authorList>
            <person name="Fresia P."/>
            <person name="Jara R."/>
            <person name="Sierra R."/>
            <person name="Ferres I."/>
            <person name="Greif G."/>
            <person name="Iraola G."/>
            <person name="Collado L."/>
        </authorList>
    </citation>
    <scope>NUCLEOTIDE SEQUENCE [LARGE SCALE GENOMIC DNA]</scope>
    <source>
        <strain evidence="2 3">WBE14</strain>
    </source>
</reference>
<evidence type="ECO:0000256" key="1">
    <source>
        <dbReference type="SAM" id="Coils"/>
    </source>
</evidence>
<dbReference type="OrthoDB" id="2043985at2"/>
<feature type="coiled-coil region" evidence="1">
    <location>
        <begin position="134"/>
        <end position="224"/>
    </location>
</feature>
<keyword evidence="1" id="KW-0175">Coiled coil</keyword>
<sequence length="297" mass="33467">MNSLLLELNAQKLQEKVKISPIGSVKGIDGREFKIDGAKLIKIIQDNGIDLALNLNHQGGEAYGWFDCNSLELREDGIYASLELTQKGDELVKSKAFRYLSPEYYTDKNKNVVFLEGLGLVNQPNLLNKALNRIKTFFRERNFMEENLEELQKLAEEAEAKAQSIGEEAGKAVQSANEGENPNNELENLKKENEELKAQLAELSAKLENALNQSEKELQENHKKRLDLLLQNGSILPSRYAKAINMKGQVLEDYLDVCKKEASIVLGRKDLNFTQQKNSLSLAEEKVFKQLGIKGDK</sequence>
<organism evidence="2 3">
    <name type="scientific">Helicobacter valdiviensis</name>
    <dbReference type="NCBI Taxonomy" id="1458358"/>
    <lineage>
        <taxon>Bacteria</taxon>
        <taxon>Pseudomonadati</taxon>
        <taxon>Campylobacterota</taxon>
        <taxon>Epsilonproteobacteria</taxon>
        <taxon>Campylobacterales</taxon>
        <taxon>Helicobacteraceae</taxon>
        <taxon>Helicobacter</taxon>
    </lineage>
</organism>
<gene>
    <name evidence="2" type="ORF">B6S12_10145</name>
</gene>
<proteinExistence type="predicted"/>
<protein>
    <recommendedName>
        <fullName evidence="4">Mu-like prophage I protein</fullName>
    </recommendedName>
</protein>
<dbReference type="AlphaFoldDB" id="A0A2W6NIP9"/>
<dbReference type="Proteomes" id="UP000249746">
    <property type="component" value="Unassembled WGS sequence"/>
</dbReference>
<dbReference type="Pfam" id="PF10123">
    <property type="entry name" value="Mu-like_Pro"/>
    <property type="match status" value="1"/>
</dbReference>
<dbReference type="RefSeq" id="WP_111230672.1">
    <property type="nucleotide sequence ID" value="NZ_NBIU01000056.1"/>
</dbReference>
<comment type="caution">
    <text evidence="2">The sequence shown here is derived from an EMBL/GenBank/DDBJ whole genome shotgun (WGS) entry which is preliminary data.</text>
</comment>
<keyword evidence="3" id="KW-1185">Reference proteome</keyword>
<dbReference type="InterPro" id="IPR012106">
    <property type="entry name" value="Phage_Mu_Gp1"/>
</dbReference>
<accession>A0A2W6NIP9</accession>
<evidence type="ECO:0000313" key="2">
    <source>
        <dbReference type="EMBL" id="PZT47236.1"/>
    </source>
</evidence>
<dbReference type="EMBL" id="NBIU01000056">
    <property type="protein sequence ID" value="PZT47236.1"/>
    <property type="molecule type" value="Genomic_DNA"/>
</dbReference>
<name>A0A2W6NIP9_9HELI</name>
<evidence type="ECO:0008006" key="4">
    <source>
        <dbReference type="Google" id="ProtNLM"/>
    </source>
</evidence>